<organism evidence="1 2">
    <name type="scientific">Staphylococcus gallinarum</name>
    <dbReference type="NCBI Taxonomy" id="1293"/>
    <lineage>
        <taxon>Bacteria</taxon>
        <taxon>Bacillati</taxon>
        <taxon>Bacillota</taxon>
        <taxon>Bacilli</taxon>
        <taxon>Bacillales</taxon>
        <taxon>Staphylococcaceae</taxon>
        <taxon>Staphylococcus</taxon>
    </lineage>
</organism>
<dbReference type="Gene3D" id="1.10.10.1230">
    <property type="entry name" value="Penicillin-binding protein, N-terminal non-catalytic domain, head sub-domain"/>
    <property type="match status" value="1"/>
</dbReference>
<evidence type="ECO:0000313" key="1">
    <source>
        <dbReference type="EMBL" id="SUM33242.1"/>
    </source>
</evidence>
<dbReference type="AlphaFoldDB" id="A0A380FGA3"/>
<proteinExistence type="predicted"/>
<sequence length="75" mass="8543">MLDDGSISQDDYDETLYKKIGKKQMDSLSKKDLQVLAIYRQMMSGSALDPQTIKNDDVSNKEYAAVSQNYLIYLV</sequence>
<gene>
    <name evidence="1" type="ORF">NCTC12195_02699</name>
</gene>
<protein>
    <submittedName>
        <fullName evidence="1">Penicillin-binding protein 3</fullName>
    </submittedName>
</protein>
<reference evidence="1 2" key="1">
    <citation type="submission" date="2018-06" db="EMBL/GenBank/DDBJ databases">
        <authorList>
            <consortium name="Pathogen Informatics"/>
            <person name="Doyle S."/>
        </authorList>
    </citation>
    <scope>NUCLEOTIDE SEQUENCE [LARGE SCALE GENOMIC DNA]</scope>
    <source>
        <strain evidence="1 2">NCTC12195</strain>
    </source>
</reference>
<name>A0A380FGA3_STAGA</name>
<evidence type="ECO:0000313" key="2">
    <source>
        <dbReference type="Proteomes" id="UP000255277"/>
    </source>
</evidence>
<accession>A0A380FGA3</accession>
<dbReference type="EMBL" id="UHDK01000001">
    <property type="protein sequence ID" value="SUM33242.1"/>
    <property type="molecule type" value="Genomic_DNA"/>
</dbReference>
<dbReference type="Proteomes" id="UP000255277">
    <property type="component" value="Unassembled WGS sequence"/>
</dbReference>